<dbReference type="InterPro" id="IPR029058">
    <property type="entry name" value="AB_hydrolase_fold"/>
</dbReference>
<comment type="similarity">
    <text evidence="1">Belongs to the peptidase S10 family.</text>
</comment>
<evidence type="ECO:0000256" key="2">
    <source>
        <dbReference type="ARBA" id="ARBA00022645"/>
    </source>
</evidence>
<dbReference type="Proteomes" id="UP001295740">
    <property type="component" value="Unassembled WGS sequence"/>
</dbReference>
<dbReference type="PRINTS" id="PR00724">
    <property type="entry name" value="CRBOXYPTASEC"/>
</dbReference>
<keyword evidence="2" id="KW-0121">Carboxypeptidase</keyword>
<comment type="caution">
    <text evidence="7">The sequence shown here is derived from an EMBL/GenBank/DDBJ whole genome shotgun (WGS) entry which is preliminary data.</text>
</comment>
<dbReference type="PANTHER" id="PTHR11802">
    <property type="entry name" value="SERINE PROTEASE FAMILY S10 SERINE CARBOXYPEPTIDASE"/>
    <property type="match status" value="1"/>
</dbReference>
<keyword evidence="4" id="KW-0378">Hydrolase</keyword>
<feature type="signal peptide" evidence="6">
    <location>
        <begin position="1"/>
        <end position="19"/>
    </location>
</feature>
<name>A0AAI8VP08_9PEZI</name>
<dbReference type="GO" id="GO:0000324">
    <property type="term" value="C:fungal-type vacuole"/>
    <property type="evidence" value="ECO:0007669"/>
    <property type="project" value="TreeGrafter"/>
</dbReference>
<dbReference type="SUPFAM" id="SSF53474">
    <property type="entry name" value="alpha/beta-Hydrolases"/>
    <property type="match status" value="1"/>
</dbReference>
<evidence type="ECO:0000256" key="3">
    <source>
        <dbReference type="ARBA" id="ARBA00022670"/>
    </source>
</evidence>
<evidence type="ECO:0000256" key="4">
    <source>
        <dbReference type="ARBA" id="ARBA00022801"/>
    </source>
</evidence>
<keyword evidence="3" id="KW-0645">Protease</keyword>
<dbReference type="Gene3D" id="3.40.50.1820">
    <property type="entry name" value="alpha/beta hydrolase"/>
    <property type="match status" value="1"/>
</dbReference>
<gene>
    <name evidence="7" type="ORF">KHLLAP_LOCUS8887</name>
</gene>
<evidence type="ECO:0000313" key="8">
    <source>
        <dbReference type="Proteomes" id="UP001295740"/>
    </source>
</evidence>
<dbReference type="Pfam" id="PF00450">
    <property type="entry name" value="Peptidase_S10"/>
    <property type="match status" value="1"/>
</dbReference>
<keyword evidence="8" id="KW-1185">Reference proteome</keyword>
<organism evidence="7 8">
    <name type="scientific">Anthostomella pinea</name>
    <dbReference type="NCBI Taxonomy" id="933095"/>
    <lineage>
        <taxon>Eukaryota</taxon>
        <taxon>Fungi</taxon>
        <taxon>Dikarya</taxon>
        <taxon>Ascomycota</taxon>
        <taxon>Pezizomycotina</taxon>
        <taxon>Sordariomycetes</taxon>
        <taxon>Xylariomycetidae</taxon>
        <taxon>Xylariales</taxon>
        <taxon>Xylariaceae</taxon>
        <taxon>Anthostomella</taxon>
    </lineage>
</organism>
<protein>
    <submittedName>
        <fullName evidence="7">Uu.00g134450.m01.CDS01</fullName>
    </submittedName>
</protein>
<accession>A0AAI8VP08</accession>
<reference evidence="7" key="1">
    <citation type="submission" date="2023-10" db="EMBL/GenBank/DDBJ databases">
        <authorList>
            <person name="Hackl T."/>
        </authorList>
    </citation>
    <scope>NUCLEOTIDE SEQUENCE</scope>
</reference>
<keyword evidence="5" id="KW-0325">Glycoprotein</keyword>
<keyword evidence="6" id="KW-0732">Signal</keyword>
<feature type="chain" id="PRO_5042462774" evidence="6">
    <location>
        <begin position="20"/>
        <end position="463"/>
    </location>
</feature>
<dbReference type="GO" id="GO:0004185">
    <property type="term" value="F:serine-type carboxypeptidase activity"/>
    <property type="evidence" value="ECO:0007669"/>
    <property type="project" value="InterPro"/>
</dbReference>
<dbReference type="EMBL" id="CAUWAG010000011">
    <property type="protein sequence ID" value="CAJ2508419.1"/>
    <property type="molecule type" value="Genomic_DNA"/>
</dbReference>
<dbReference type="PANTHER" id="PTHR11802:SF453">
    <property type="entry name" value="S1, PUTATIVE-RELATED"/>
    <property type="match status" value="1"/>
</dbReference>
<dbReference type="AlphaFoldDB" id="A0AAI8VP08"/>
<evidence type="ECO:0000256" key="6">
    <source>
        <dbReference type="SAM" id="SignalP"/>
    </source>
</evidence>
<evidence type="ECO:0000256" key="5">
    <source>
        <dbReference type="ARBA" id="ARBA00023180"/>
    </source>
</evidence>
<evidence type="ECO:0000313" key="7">
    <source>
        <dbReference type="EMBL" id="CAJ2508419.1"/>
    </source>
</evidence>
<dbReference type="GO" id="GO:0006508">
    <property type="term" value="P:proteolysis"/>
    <property type="evidence" value="ECO:0007669"/>
    <property type="project" value="UniProtKB-KW"/>
</dbReference>
<evidence type="ECO:0000256" key="1">
    <source>
        <dbReference type="ARBA" id="ARBA00009431"/>
    </source>
</evidence>
<proteinExistence type="inferred from homology"/>
<dbReference type="InterPro" id="IPR001563">
    <property type="entry name" value="Peptidase_S10"/>
</dbReference>
<sequence length="463" mass="51516">MIRVSIIACLLAGALPVLAATLPSFLHARDGSFKEPLGLCETDQHVQQYSGYIKVEDDIELFFWFFAARTDPDKKPLVAEFGGGPGGASTRLAESNGPCVFKGVEGDAPGHNDLSFTTVANMIYIDQPVGVGFSKGSDDKVRQMDSTNKAAPLVWKFFQELYKHNEFTKFQGRDTGIFTMSYGGIYGPAFAKYILEQNAIDNGVPINLRWLCIDSGMMDLSIASSSTIDYAYENPYTKLLTKQKDYAALQDKFTENYAPLFETCKKTDKDDDCKAAAEKSKELTEGGALREMGMNFDVRYVTKPVPLDEDYITDPTSIWLSREEISKRLGAKQEYNGFSNQILEQFYETGDPARSALPNLSQVAKAGVSILFTAGDRDYICNHKGVQKSAESIDFDGRDNFAQKELLPWTVGGAYYGDYKTEGRISYLKVDFAGHCTPYYRPTIALAFFRQFLANGYLVSEES</sequence>